<evidence type="ECO:0000313" key="2">
    <source>
        <dbReference type="EMBL" id="MCI26489.1"/>
    </source>
</evidence>
<dbReference type="EMBL" id="LXQA010153586">
    <property type="protein sequence ID" value="MCI26489.1"/>
    <property type="molecule type" value="Genomic_DNA"/>
</dbReference>
<dbReference type="Proteomes" id="UP000265520">
    <property type="component" value="Unassembled WGS sequence"/>
</dbReference>
<proteinExistence type="predicted"/>
<evidence type="ECO:0000313" key="3">
    <source>
        <dbReference type="Proteomes" id="UP000265520"/>
    </source>
</evidence>
<protein>
    <submittedName>
        <fullName evidence="2">Putative BEACH domain LvsC-like protein</fullName>
    </submittedName>
</protein>
<dbReference type="InterPro" id="IPR046852">
    <property type="entry name" value="Neurobeachin_a-sol"/>
</dbReference>
<evidence type="ECO:0000259" key="1">
    <source>
        <dbReference type="Pfam" id="PF20425"/>
    </source>
</evidence>
<keyword evidence="3" id="KW-1185">Reference proteome</keyword>
<name>A0A392QR94_9FABA</name>
<comment type="caution">
    <text evidence="2">The sequence shown here is derived from an EMBL/GenBank/DDBJ whole genome shotgun (WGS) entry which is preliminary data.</text>
</comment>
<accession>A0A392QR94</accession>
<organism evidence="2 3">
    <name type="scientific">Trifolium medium</name>
    <dbReference type="NCBI Taxonomy" id="97028"/>
    <lineage>
        <taxon>Eukaryota</taxon>
        <taxon>Viridiplantae</taxon>
        <taxon>Streptophyta</taxon>
        <taxon>Embryophyta</taxon>
        <taxon>Tracheophyta</taxon>
        <taxon>Spermatophyta</taxon>
        <taxon>Magnoliopsida</taxon>
        <taxon>eudicotyledons</taxon>
        <taxon>Gunneridae</taxon>
        <taxon>Pentapetalae</taxon>
        <taxon>rosids</taxon>
        <taxon>fabids</taxon>
        <taxon>Fabales</taxon>
        <taxon>Fabaceae</taxon>
        <taxon>Papilionoideae</taxon>
        <taxon>50 kb inversion clade</taxon>
        <taxon>NPAAA clade</taxon>
        <taxon>Hologalegina</taxon>
        <taxon>IRL clade</taxon>
        <taxon>Trifolieae</taxon>
        <taxon>Trifolium</taxon>
    </lineage>
</organism>
<feature type="non-terminal residue" evidence="2">
    <location>
        <position position="1"/>
    </location>
</feature>
<dbReference type="Pfam" id="PF20425">
    <property type="entry name" value="Neurobeachin"/>
    <property type="match status" value="1"/>
</dbReference>
<dbReference type="AlphaFoldDB" id="A0A392QR94"/>
<sequence length="122" mass="13627">AGMLDFLLNWFCQEDNDSVIFQIAQLIQAIGGHSISGKDIRKIFALLRSEKVGMRRQYCSVLLTSLLSMLHEKGPTAFFDLDGIDSVSPEAIVNSSKTPDSSIYYFKVFCIYSTFSSILVIC</sequence>
<reference evidence="2 3" key="1">
    <citation type="journal article" date="2018" name="Front. Plant Sci.">
        <title>Red Clover (Trifolium pratense) and Zigzag Clover (T. medium) - A Picture of Genomic Similarities and Differences.</title>
        <authorList>
            <person name="Dluhosova J."/>
            <person name="Istvanek J."/>
            <person name="Nedelnik J."/>
            <person name="Repkova J."/>
        </authorList>
    </citation>
    <scope>NUCLEOTIDE SEQUENCE [LARGE SCALE GENOMIC DNA]</scope>
    <source>
        <strain evidence="3">cv. 10/8</strain>
        <tissue evidence="2">Leaf</tissue>
    </source>
</reference>
<feature type="domain" description="Neurobeachin alpha-solenoid region" evidence="1">
    <location>
        <begin position="1"/>
        <end position="70"/>
    </location>
</feature>